<gene>
    <name evidence="1" type="ORF">TNIN_93231</name>
</gene>
<organism evidence="1 2">
    <name type="scientific">Trichonephila inaurata madagascariensis</name>
    <dbReference type="NCBI Taxonomy" id="2747483"/>
    <lineage>
        <taxon>Eukaryota</taxon>
        <taxon>Metazoa</taxon>
        <taxon>Ecdysozoa</taxon>
        <taxon>Arthropoda</taxon>
        <taxon>Chelicerata</taxon>
        <taxon>Arachnida</taxon>
        <taxon>Araneae</taxon>
        <taxon>Araneomorphae</taxon>
        <taxon>Entelegynae</taxon>
        <taxon>Araneoidea</taxon>
        <taxon>Nephilidae</taxon>
        <taxon>Trichonephila</taxon>
        <taxon>Trichonephila inaurata</taxon>
    </lineage>
</organism>
<dbReference type="AlphaFoldDB" id="A0A8X6X8F0"/>
<protein>
    <submittedName>
        <fullName evidence="1">Uncharacterized protein</fullName>
    </submittedName>
</protein>
<dbReference type="Proteomes" id="UP000886998">
    <property type="component" value="Unassembled WGS sequence"/>
</dbReference>
<comment type="caution">
    <text evidence="1">The sequence shown here is derived from an EMBL/GenBank/DDBJ whole genome shotgun (WGS) entry which is preliminary data.</text>
</comment>
<evidence type="ECO:0000313" key="1">
    <source>
        <dbReference type="EMBL" id="GFY47261.1"/>
    </source>
</evidence>
<reference evidence="1" key="1">
    <citation type="submission" date="2020-08" db="EMBL/GenBank/DDBJ databases">
        <title>Multicomponent nature underlies the extraordinary mechanical properties of spider dragline silk.</title>
        <authorList>
            <person name="Kono N."/>
            <person name="Nakamura H."/>
            <person name="Mori M."/>
            <person name="Yoshida Y."/>
            <person name="Ohtoshi R."/>
            <person name="Malay A.D."/>
            <person name="Moran D.A.P."/>
            <person name="Tomita M."/>
            <person name="Numata K."/>
            <person name="Arakawa K."/>
        </authorList>
    </citation>
    <scope>NUCLEOTIDE SEQUENCE</scope>
</reference>
<dbReference type="EMBL" id="BMAV01005858">
    <property type="protein sequence ID" value="GFY47261.1"/>
    <property type="molecule type" value="Genomic_DNA"/>
</dbReference>
<sequence>MTECVSLLLPLKRSEERERVLAVPSTPVIPPFLLNDHPSTGVFALPVGNEKLFPLPLVCSFKCGKVPETKGNEVEEPEAEG</sequence>
<evidence type="ECO:0000313" key="2">
    <source>
        <dbReference type="Proteomes" id="UP000886998"/>
    </source>
</evidence>
<dbReference type="OrthoDB" id="10414016at2759"/>
<keyword evidence="2" id="KW-1185">Reference proteome</keyword>
<name>A0A8X6X8F0_9ARAC</name>
<accession>A0A8X6X8F0</accession>
<proteinExistence type="predicted"/>